<keyword evidence="1" id="KW-0472">Membrane</keyword>
<protein>
    <recommendedName>
        <fullName evidence="2">Putative Flp pilus-assembly TadG-like N-terminal domain-containing protein</fullName>
    </recommendedName>
</protein>
<dbReference type="EMBL" id="CP032829">
    <property type="protein sequence ID" value="AYJ86444.1"/>
    <property type="molecule type" value="Genomic_DNA"/>
</dbReference>
<dbReference type="AlphaFoldDB" id="A0A494TG97"/>
<dbReference type="InterPro" id="IPR028087">
    <property type="entry name" value="Tad_N"/>
</dbReference>
<name>A0A494TG97_SPHPE</name>
<evidence type="ECO:0000313" key="4">
    <source>
        <dbReference type="Proteomes" id="UP000276254"/>
    </source>
</evidence>
<accession>A0A494TG97</accession>
<sequence>MKRTGRLCLIEDAGVIAPATAVVMAVLIGMVGMVTDTSVWFAQRRQLQGVTDAAALAAAPYAANLQMARAKAVSVLTSNGLDPTALLAVQTGSYCPDIATTVNNRFHPGGCLGAATTTDTAVQISTTIDSPLFLSKMSISGNRRIETSATAARVNQAGLEAGSGVASLNGGVANALLSALTGGSIALSAVQYDGLLKTKLDALTFFDALATKLNLTAGTYSNVLDSNIGVGDLIGAQIAALGQQQQTADVVAAIAGLTLIKGQIPGNQQVALGKLFDLGLWADTPVGGSASSSALHAGLNLWQLTTFSLQLANGNNFATIPASSIGVPGVVSIKIAATAIEPPVRGYFAFGPEGISVHTAQVRLKLDLDVLNLVPQIGLGVKVPLYVEVGSGDARVDTISCSGAPATDAKVGVTAHGGVANIYIGAPTDDAMRNFSAPVAASAITPVQILNIGLPGILTLSSTVAKAHVAIGSTTGPGTALTFVQPTGSVVQPVPPSTKGIIGRPAFNGVAASPAVWARAISTGFTSNLLGGLAETLEAKVCTASLLNLCLLPITLTGAGVGPLFNVLDPVLSGLDSVLDGLLQTLGVQLGYVDVSVTGVRCGLPVLVS</sequence>
<feature type="domain" description="Putative Flp pilus-assembly TadG-like N-terminal" evidence="2">
    <location>
        <begin position="14"/>
        <end position="59"/>
    </location>
</feature>
<dbReference type="KEGG" id="spha:D3Y57_11300"/>
<dbReference type="Pfam" id="PF13400">
    <property type="entry name" value="Tad"/>
    <property type="match status" value="1"/>
</dbReference>
<evidence type="ECO:0000259" key="2">
    <source>
        <dbReference type="Pfam" id="PF13400"/>
    </source>
</evidence>
<dbReference type="RefSeq" id="WP_121153069.1">
    <property type="nucleotide sequence ID" value="NZ_CP032829.1"/>
</dbReference>
<keyword evidence="4" id="KW-1185">Reference proteome</keyword>
<dbReference type="Proteomes" id="UP000276254">
    <property type="component" value="Chromosome"/>
</dbReference>
<organism evidence="3 4">
    <name type="scientific">Sphingomonas paeninsulae</name>
    <dbReference type="NCBI Taxonomy" id="2319844"/>
    <lineage>
        <taxon>Bacteria</taxon>
        <taxon>Pseudomonadati</taxon>
        <taxon>Pseudomonadota</taxon>
        <taxon>Alphaproteobacteria</taxon>
        <taxon>Sphingomonadales</taxon>
        <taxon>Sphingomonadaceae</taxon>
        <taxon>Sphingomonas</taxon>
    </lineage>
</organism>
<proteinExistence type="predicted"/>
<reference evidence="3 4" key="1">
    <citation type="submission" date="2018-09" db="EMBL/GenBank/DDBJ databases">
        <title>Sphingomonas peninsula sp. nov., isolated from fildes peninsula, Antarctic soil.</title>
        <authorList>
            <person name="Yingchao G."/>
        </authorList>
    </citation>
    <scope>NUCLEOTIDE SEQUENCE [LARGE SCALE GENOMIC DNA]</scope>
    <source>
        <strain evidence="3 4">YZ-8</strain>
    </source>
</reference>
<keyword evidence="1" id="KW-1133">Transmembrane helix</keyword>
<keyword evidence="1" id="KW-0812">Transmembrane</keyword>
<evidence type="ECO:0000313" key="3">
    <source>
        <dbReference type="EMBL" id="AYJ86444.1"/>
    </source>
</evidence>
<dbReference type="OrthoDB" id="7630116at2"/>
<evidence type="ECO:0000256" key="1">
    <source>
        <dbReference type="SAM" id="Phobius"/>
    </source>
</evidence>
<feature type="transmembrane region" description="Helical" evidence="1">
    <location>
        <begin position="12"/>
        <end position="34"/>
    </location>
</feature>
<gene>
    <name evidence="3" type="ORF">D3Y57_11300</name>
</gene>